<feature type="region of interest" description="Disordered" evidence="1">
    <location>
        <begin position="256"/>
        <end position="286"/>
    </location>
</feature>
<dbReference type="OrthoDB" id="3546893at2759"/>
<reference evidence="3" key="1">
    <citation type="journal article" date="2020" name="Stud. Mycol.">
        <title>101 Dothideomycetes genomes: a test case for predicting lifestyles and emergence of pathogens.</title>
        <authorList>
            <person name="Haridas S."/>
            <person name="Albert R."/>
            <person name="Binder M."/>
            <person name="Bloem J."/>
            <person name="Labutti K."/>
            <person name="Salamov A."/>
            <person name="Andreopoulos B."/>
            <person name="Baker S."/>
            <person name="Barry K."/>
            <person name="Bills G."/>
            <person name="Bluhm B."/>
            <person name="Cannon C."/>
            <person name="Castanera R."/>
            <person name="Culley D."/>
            <person name="Daum C."/>
            <person name="Ezra D."/>
            <person name="Gonzalez J."/>
            <person name="Henrissat B."/>
            <person name="Kuo A."/>
            <person name="Liang C."/>
            <person name="Lipzen A."/>
            <person name="Lutzoni F."/>
            <person name="Magnuson J."/>
            <person name="Mondo S."/>
            <person name="Nolan M."/>
            <person name="Ohm R."/>
            <person name="Pangilinan J."/>
            <person name="Park H.-J."/>
            <person name="Ramirez L."/>
            <person name="Alfaro M."/>
            <person name="Sun H."/>
            <person name="Tritt A."/>
            <person name="Yoshinaga Y."/>
            <person name="Zwiers L.-H."/>
            <person name="Turgeon B."/>
            <person name="Goodwin S."/>
            <person name="Spatafora J."/>
            <person name="Crous P."/>
            <person name="Grigoriev I."/>
        </authorList>
    </citation>
    <scope>NUCLEOTIDE SEQUENCE</scope>
    <source>
        <strain evidence="3">CBS 109.77</strain>
    </source>
</reference>
<keyword evidence="2" id="KW-1133">Transmembrane helix</keyword>
<name>A0A6A6X009_9PLEO</name>
<evidence type="ECO:0000313" key="4">
    <source>
        <dbReference type="Proteomes" id="UP000799757"/>
    </source>
</evidence>
<accession>A0A6A6X009</accession>
<dbReference type="EMBL" id="MU002120">
    <property type="protein sequence ID" value="KAF2789686.1"/>
    <property type="molecule type" value="Genomic_DNA"/>
</dbReference>
<feature type="region of interest" description="Disordered" evidence="1">
    <location>
        <begin position="368"/>
        <end position="412"/>
    </location>
</feature>
<feature type="compositionally biased region" description="Low complexity" evidence="1">
    <location>
        <begin position="183"/>
        <end position="194"/>
    </location>
</feature>
<evidence type="ECO:0000313" key="3">
    <source>
        <dbReference type="EMBL" id="KAF2789686.1"/>
    </source>
</evidence>
<feature type="non-terminal residue" evidence="3">
    <location>
        <position position="590"/>
    </location>
</feature>
<sequence length="590" mass="63788">MALLEIRAAPAVQLSTTALAAILTGVGVVMLGLLVGLVVLLVRAVQNHKRLLADLEERGVIIAQSQQDVKRESIIKPRAVLRRSTILPFNAKSGWDTLPSVESINPLDPPSIPPHYAPPKPAGFVSRSSRLSWPFSARRASGRAIRLRKIRVPILSTVIESPKPSPRVPILSGSLGGDPPSPKKSQSRPSSDQSLLQHHPAFRNTWQEGDSESNIAMHVEPLRRSLTAKPVTKTELRVVPNRSRSVTEIHMSTASGAMSQFPRPEPHARSASMCSQSSGNAPDAAVPPLPLEIARIKSESRRRSLLSRSPSRLSVSSFESAGSSILATHGSPVQPRLANVPVQKVTKRDWRNPVIVGPRPIRDTLILHGKNHRSQSSIRSNAARFSSGTPPTQGPSRPESRRSILTNSSSMHSINGKTIESVVLSRVSSPACSPRTMRSMATPRRKSGSYVTAYGSPEERQKGSFINQGVYGNHGGPQRQLSQASTQTSSRRSSNGNPFQWDPAPLSSGKPSALKGSPTARKGHRRQNCVRISLAPTILGPPSRSQSPSTMNDIQEESPNTTMLEKRNSGGLGFSNTRSLPRPPSTSIFN</sequence>
<dbReference type="Proteomes" id="UP000799757">
    <property type="component" value="Unassembled WGS sequence"/>
</dbReference>
<keyword evidence="2" id="KW-0472">Membrane</keyword>
<feature type="compositionally biased region" description="Low complexity" evidence="1">
    <location>
        <begin position="478"/>
        <end position="494"/>
    </location>
</feature>
<feature type="compositionally biased region" description="Polar residues" evidence="1">
    <location>
        <begin position="574"/>
        <end position="590"/>
    </location>
</feature>
<feature type="compositionally biased region" description="Polar residues" evidence="1">
    <location>
        <begin position="543"/>
        <end position="563"/>
    </location>
</feature>
<feature type="compositionally biased region" description="Polar residues" evidence="1">
    <location>
        <begin position="403"/>
        <end position="412"/>
    </location>
</feature>
<proteinExistence type="predicted"/>
<evidence type="ECO:0000256" key="1">
    <source>
        <dbReference type="SAM" id="MobiDB-lite"/>
    </source>
</evidence>
<protein>
    <submittedName>
        <fullName evidence="3">Uncharacterized protein</fullName>
    </submittedName>
</protein>
<feature type="region of interest" description="Disordered" evidence="1">
    <location>
        <begin position="162"/>
        <end position="196"/>
    </location>
</feature>
<dbReference type="AlphaFoldDB" id="A0A6A6X009"/>
<feature type="region of interest" description="Disordered" evidence="1">
    <location>
        <begin position="426"/>
        <end position="590"/>
    </location>
</feature>
<evidence type="ECO:0000256" key="2">
    <source>
        <dbReference type="SAM" id="Phobius"/>
    </source>
</evidence>
<keyword evidence="4" id="KW-1185">Reference proteome</keyword>
<feature type="compositionally biased region" description="Polar residues" evidence="1">
    <location>
        <begin position="374"/>
        <end position="395"/>
    </location>
</feature>
<gene>
    <name evidence="3" type="ORF">K505DRAFT_312660</name>
</gene>
<feature type="transmembrane region" description="Helical" evidence="2">
    <location>
        <begin position="20"/>
        <end position="42"/>
    </location>
</feature>
<keyword evidence="2" id="KW-0812">Transmembrane</keyword>
<organism evidence="3 4">
    <name type="scientific">Melanomma pulvis-pyrius CBS 109.77</name>
    <dbReference type="NCBI Taxonomy" id="1314802"/>
    <lineage>
        <taxon>Eukaryota</taxon>
        <taxon>Fungi</taxon>
        <taxon>Dikarya</taxon>
        <taxon>Ascomycota</taxon>
        <taxon>Pezizomycotina</taxon>
        <taxon>Dothideomycetes</taxon>
        <taxon>Pleosporomycetidae</taxon>
        <taxon>Pleosporales</taxon>
        <taxon>Melanommataceae</taxon>
        <taxon>Melanomma</taxon>
    </lineage>
</organism>